<reference evidence="1" key="1">
    <citation type="submission" date="2023-04" db="EMBL/GenBank/DDBJ databases">
        <title>A chromosome-level genome assembly of the parasitoid wasp Eretmocerus hayati.</title>
        <authorList>
            <person name="Zhong Y."/>
            <person name="Liu S."/>
            <person name="Liu Y."/>
        </authorList>
    </citation>
    <scope>NUCLEOTIDE SEQUENCE</scope>
    <source>
        <strain evidence="1">ZJU_SS_LIU_2023</strain>
    </source>
</reference>
<gene>
    <name evidence="1" type="ORF">QAD02_018591</name>
</gene>
<evidence type="ECO:0000313" key="1">
    <source>
        <dbReference type="EMBL" id="KAJ8682799.1"/>
    </source>
</evidence>
<name>A0ACC2PHL9_9HYME</name>
<accession>A0ACC2PHL9</accession>
<dbReference type="Proteomes" id="UP001239111">
    <property type="component" value="Chromosome 1"/>
</dbReference>
<evidence type="ECO:0000313" key="2">
    <source>
        <dbReference type="Proteomes" id="UP001239111"/>
    </source>
</evidence>
<dbReference type="EMBL" id="CM056741">
    <property type="protein sequence ID" value="KAJ8682799.1"/>
    <property type="molecule type" value="Genomic_DNA"/>
</dbReference>
<sequence length="183" mass="21165">MPRVWSWVNRMSQQPQMRQCDKPHLTTACTKKSEDPSYCVNCGGKHRANSSQCEIYQKRLENIHARRAASNQQGKRQTIQKSPTDQDFPKPRWNHSPALTPTYNAWEIRNQPQQAQIPRQRQTTDKNITDSQELRSELQKLNKLCKIKELLVAVKSLNTVLGEAKTPVDKLQAFHQVMRDGAF</sequence>
<protein>
    <submittedName>
        <fullName evidence="1">Uncharacterized protein</fullName>
    </submittedName>
</protein>
<keyword evidence="2" id="KW-1185">Reference proteome</keyword>
<comment type="caution">
    <text evidence="1">The sequence shown here is derived from an EMBL/GenBank/DDBJ whole genome shotgun (WGS) entry which is preliminary data.</text>
</comment>
<organism evidence="1 2">
    <name type="scientific">Eretmocerus hayati</name>
    <dbReference type="NCBI Taxonomy" id="131215"/>
    <lineage>
        <taxon>Eukaryota</taxon>
        <taxon>Metazoa</taxon>
        <taxon>Ecdysozoa</taxon>
        <taxon>Arthropoda</taxon>
        <taxon>Hexapoda</taxon>
        <taxon>Insecta</taxon>
        <taxon>Pterygota</taxon>
        <taxon>Neoptera</taxon>
        <taxon>Endopterygota</taxon>
        <taxon>Hymenoptera</taxon>
        <taxon>Apocrita</taxon>
        <taxon>Proctotrupomorpha</taxon>
        <taxon>Chalcidoidea</taxon>
        <taxon>Aphelinidae</taxon>
        <taxon>Aphelininae</taxon>
        <taxon>Eretmocerus</taxon>
    </lineage>
</organism>
<proteinExistence type="predicted"/>